<keyword evidence="3" id="KW-0862">Zinc</keyword>
<evidence type="ECO:0000313" key="10">
    <source>
        <dbReference type="Proteomes" id="UP000318821"/>
    </source>
</evidence>
<feature type="compositionally biased region" description="Low complexity" evidence="6">
    <location>
        <begin position="184"/>
        <end position="199"/>
    </location>
</feature>
<dbReference type="InterPro" id="IPR036427">
    <property type="entry name" value="Bromodomain-like_sf"/>
</dbReference>
<feature type="compositionally biased region" description="Basic and acidic residues" evidence="6">
    <location>
        <begin position="624"/>
        <end position="655"/>
    </location>
</feature>
<dbReference type="VEuPathDB" id="TriTrypDB:LdBPK_140360.1"/>
<dbReference type="InterPro" id="IPR001487">
    <property type="entry name" value="Bromodomain"/>
</dbReference>
<feature type="compositionally biased region" description="Basic residues" evidence="6">
    <location>
        <begin position="870"/>
        <end position="883"/>
    </location>
</feature>
<name>A0A504Y025_LEIDO</name>
<evidence type="ECO:0000256" key="4">
    <source>
        <dbReference type="ARBA" id="ARBA00023117"/>
    </source>
</evidence>
<feature type="region of interest" description="Disordered" evidence="6">
    <location>
        <begin position="80"/>
        <end position="99"/>
    </location>
</feature>
<feature type="compositionally biased region" description="Basic residues" evidence="6">
    <location>
        <begin position="797"/>
        <end position="808"/>
    </location>
</feature>
<dbReference type="VEuPathDB" id="TriTrypDB:LDHU3_14.0460"/>
<gene>
    <name evidence="9" type="ORF">CGC20_38770</name>
</gene>
<feature type="region of interest" description="Disordered" evidence="6">
    <location>
        <begin position="624"/>
        <end position="667"/>
    </location>
</feature>
<dbReference type="PROSITE" id="PS50014">
    <property type="entry name" value="BROMODOMAIN_2"/>
    <property type="match status" value="1"/>
</dbReference>
<evidence type="ECO:0000256" key="1">
    <source>
        <dbReference type="ARBA" id="ARBA00022723"/>
    </source>
</evidence>
<dbReference type="Gene3D" id="1.20.920.10">
    <property type="entry name" value="Bromodomain-like"/>
    <property type="match status" value="1"/>
</dbReference>
<dbReference type="Proteomes" id="UP000318821">
    <property type="component" value="Unassembled WGS sequence"/>
</dbReference>
<evidence type="ECO:0008006" key="11">
    <source>
        <dbReference type="Google" id="ProtNLM"/>
    </source>
</evidence>
<evidence type="ECO:0000256" key="3">
    <source>
        <dbReference type="ARBA" id="ARBA00022833"/>
    </source>
</evidence>
<feature type="compositionally biased region" description="Polar residues" evidence="6">
    <location>
        <begin position="86"/>
        <end position="99"/>
    </location>
</feature>
<feature type="compositionally biased region" description="Gly residues" evidence="6">
    <location>
        <begin position="833"/>
        <end position="843"/>
    </location>
</feature>
<feature type="compositionally biased region" description="Basic and acidic residues" evidence="6">
    <location>
        <begin position="201"/>
        <end position="217"/>
    </location>
</feature>
<dbReference type="SUPFAM" id="SSF47370">
    <property type="entry name" value="Bromodomain"/>
    <property type="match status" value="1"/>
</dbReference>
<feature type="region of interest" description="Disordered" evidence="6">
    <location>
        <begin position="866"/>
        <end position="955"/>
    </location>
</feature>
<feature type="compositionally biased region" description="Basic residues" evidence="6">
    <location>
        <begin position="778"/>
        <end position="789"/>
    </location>
</feature>
<feature type="domain" description="Bromo" evidence="7">
    <location>
        <begin position="494"/>
        <end position="607"/>
    </location>
</feature>
<evidence type="ECO:0000313" key="9">
    <source>
        <dbReference type="EMBL" id="TPP53515.1"/>
    </source>
</evidence>
<evidence type="ECO:0000256" key="5">
    <source>
        <dbReference type="PROSITE-ProRule" id="PRU00035"/>
    </source>
</evidence>
<feature type="region of interest" description="Disordered" evidence="6">
    <location>
        <begin position="778"/>
        <end position="851"/>
    </location>
</feature>
<dbReference type="EMBL" id="RHLD01000042">
    <property type="protein sequence ID" value="TPP53515.1"/>
    <property type="molecule type" value="Genomic_DNA"/>
</dbReference>
<reference evidence="10" key="1">
    <citation type="submission" date="2019-02" db="EMBL/GenBank/DDBJ databases">
        <title>FDA dAtabase for Regulatory Grade micrObial Sequences (FDA-ARGOS): Supporting development and validation of Infectious Disease Dx tests.</title>
        <authorList>
            <person name="Duncan R."/>
            <person name="Fisher C."/>
            <person name="Tallon L."/>
            <person name="Sadzewicz L."/>
            <person name="Sengamalay N."/>
            <person name="Ott S."/>
            <person name="Godinez A."/>
            <person name="Nagaraj S."/>
            <person name="Vavikolanu K."/>
            <person name="Vyas G."/>
            <person name="Nadendla S."/>
            <person name="Aluvathingal J."/>
            <person name="Sichtig H."/>
        </authorList>
    </citation>
    <scope>NUCLEOTIDE SEQUENCE [LARGE SCALE GENOMIC DNA]</scope>
    <source>
        <strain evidence="10">FDAARGOS_360</strain>
    </source>
</reference>
<dbReference type="PROSITE" id="PS51050">
    <property type="entry name" value="ZF_CW"/>
    <property type="match status" value="1"/>
</dbReference>
<evidence type="ECO:0000256" key="6">
    <source>
        <dbReference type="SAM" id="MobiDB-lite"/>
    </source>
</evidence>
<dbReference type="InterPro" id="IPR011124">
    <property type="entry name" value="Znf_CW"/>
</dbReference>
<dbReference type="Gene3D" id="3.30.40.100">
    <property type="match status" value="1"/>
</dbReference>
<accession>A0A504Y025</accession>
<feature type="compositionally biased region" description="Low complexity" evidence="6">
    <location>
        <begin position="228"/>
        <end position="253"/>
    </location>
</feature>
<dbReference type="AlphaFoldDB" id="A0A504Y025"/>
<evidence type="ECO:0000259" key="7">
    <source>
        <dbReference type="PROSITE" id="PS50014"/>
    </source>
</evidence>
<proteinExistence type="predicted"/>
<protein>
    <recommendedName>
        <fullName evidence="11">CW-type domain-containing protein</fullName>
    </recommendedName>
</protein>
<feature type="compositionally biased region" description="Low complexity" evidence="6">
    <location>
        <begin position="899"/>
        <end position="908"/>
    </location>
</feature>
<keyword evidence="1" id="KW-0479">Metal-binding</keyword>
<feature type="region of interest" description="Disordered" evidence="6">
    <location>
        <begin position="141"/>
        <end position="256"/>
    </location>
</feature>
<evidence type="ECO:0000256" key="2">
    <source>
        <dbReference type="ARBA" id="ARBA00022771"/>
    </source>
</evidence>
<feature type="domain" description="CW-type" evidence="8">
    <location>
        <begin position="736"/>
        <end position="782"/>
    </location>
</feature>
<keyword evidence="2" id="KW-0863">Zinc-finger</keyword>
<dbReference type="VEuPathDB" id="TriTrypDB:LdCL_140008600"/>
<feature type="compositionally biased region" description="Low complexity" evidence="6">
    <location>
        <begin position="142"/>
        <end position="154"/>
    </location>
</feature>
<organism evidence="9 10">
    <name type="scientific">Leishmania donovani</name>
    <dbReference type="NCBI Taxonomy" id="5661"/>
    <lineage>
        <taxon>Eukaryota</taxon>
        <taxon>Discoba</taxon>
        <taxon>Euglenozoa</taxon>
        <taxon>Kinetoplastea</taxon>
        <taxon>Metakinetoplastina</taxon>
        <taxon>Trypanosomatida</taxon>
        <taxon>Trypanosomatidae</taxon>
        <taxon>Leishmaniinae</taxon>
        <taxon>Leishmania</taxon>
    </lineage>
</organism>
<sequence>MECPLSRVPFASIVVEEEDGDDVGVAETPQVEAGRTGDVLTCEVDAVQQQPQQHRVHFAALRASKAGVVHAVQDAAPAWHERAASPVSNSSRTGSSGQVTHGLRLALSGATAVAAASSSTHSSYSESKGTVSFSRTLHLRSTAGPPQATTKTPAQPSPQRVPPDTSSSRRRTLKDGAEAEETVTRTASSSKTTAAAKNRSAARESRRGGGHTDESASRRIHARPVRQSAASAAVTAPRSAASVPPSPPLVSASPEERAAETHRLAVQAARPSSLSVCFDWWMYLCYYDTHALFTSQTTAFEVPLRPVAAASASVFYAELTRCFAAWRRQHWDSLVVLRDVEPVDAGARRRSGATATRVVRDLALLEYASAVWYESLRVQRLMVQLLLSGSDGSWSFDVGCFDALLTALGAPPSVESPLCPAPPGPATVMPPYHVARPGPPSGMAGTAANSPTTLVTVTRKDAAAGPLPTDGLSIRVPTATRMLSLLHVLDVLWNTLPTSIPFRMPVSEMEAPGYYRSTRDPVSLCQLYEEAFCGMTAPTHRACVRQRALITRRLLEVQAYPPSRIGSGNAVGEEVQSCFFSPTHLRERLTTLKANCVDYNGGGSELSRQASALLSAGVKALRDSQAEEDSRTAYQVREEAHVREAPPAASDERAAPKPGTAGARFLEDLPSLFPPSEAAAVVPPNLRQPSPIGEHTADVNSASGHGESSRHRRVLHLRSANPNDVASSISPSTPNRDLKDFWVQCDDCNAWHKLATRLDPVPDTWTCGFLGLSCSSRKKKHKAGKRTLKKATTEGKKRTKASAQRHRGARDGPKIDGTDAAPNAVTAAPHNLGGQGDDSGGGSGEDDDVPLVDTFPVAVGAAMVAATAKPLKRRRSTPRKSRTIRQEPKKARVLLPTPSSSSKSNSSDSEPDSDSGLSDGGKGKAASAQPISRAPRQAKSFTVATHKLPRSADVTSAIGKCSPTAAAAKATGTGASHPASTTLQQLMQAVAELEGRPLQDSPFDQLEEIKRLEKRLSAMD</sequence>
<feature type="region of interest" description="Disordered" evidence="6">
    <location>
        <begin position="681"/>
        <end position="711"/>
    </location>
</feature>
<evidence type="ECO:0000259" key="8">
    <source>
        <dbReference type="PROSITE" id="PS51050"/>
    </source>
</evidence>
<dbReference type="GO" id="GO:0008270">
    <property type="term" value="F:zinc ion binding"/>
    <property type="evidence" value="ECO:0007669"/>
    <property type="project" value="UniProtKB-KW"/>
</dbReference>
<keyword evidence="4 5" id="KW-0103">Bromodomain</keyword>
<comment type="caution">
    <text evidence="9">The sequence shown here is derived from an EMBL/GenBank/DDBJ whole genome shotgun (WGS) entry which is preliminary data.</text>
</comment>